<dbReference type="GO" id="GO:0006886">
    <property type="term" value="P:intracellular protein transport"/>
    <property type="evidence" value="ECO:0007669"/>
    <property type="project" value="TreeGrafter"/>
</dbReference>
<dbReference type="Ensembl" id="ENSFHET00000034493.1">
    <property type="protein sequence ID" value="ENSFHEP00000018723.1"/>
    <property type="gene ID" value="ENSFHEG00000020604.1"/>
</dbReference>
<dbReference type="Gene3D" id="2.130.10.10">
    <property type="entry name" value="YVTN repeat-like/Quinoprotein amine dehydrogenase"/>
    <property type="match status" value="1"/>
</dbReference>
<name>A0A3Q2PXK4_FUNHE</name>
<reference evidence="5" key="2">
    <citation type="submission" date="2025-09" db="UniProtKB">
        <authorList>
            <consortium name="Ensembl"/>
        </authorList>
    </citation>
    <scope>IDENTIFICATION</scope>
</reference>
<dbReference type="STRING" id="8078.ENSFHEP00000018723"/>
<dbReference type="PROSITE" id="PS50082">
    <property type="entry name" value="WD_REPEATS_2"/>
    <property type="match status" value="1"/>
</dbReference>
<dbReference type="InterPro" id="IPR050844">
    <property type="entry name" value="Coatomer_complex_subunit"/>
</dbReference>
<evidence type="ECO:0000256" key="1">
    <source>
        <dbReference type="ARBA" id="ARBA00004347"/>
    </source>
</evidence>
<keyword evidence="3" id="KW-0677">Repeat</keyword>
<evidence type="ECO:0000256" key="4">
    <source>
        <dbReference type="PROSITE-ProRule" id="PRU00221"/>
    </source>
</evidence>
<sequence>MPLRLEIQRRLTARSERVKSADLHPTEPWMVLSLYSGAVVVWNHETQAIVKSFELCDLPVRVTKFVARKHWIIAGADDMQIRVFNYNTLDKVCMFEAHCDYIRSVAVHPTQPFVLTSSDDMLIKLWDWDRKWTCCQVFEGHIQLCPIKAQCRRGRRRFYGFMCFLVLCRASDSRRWLCPLTPITSLSWLCSWVS</sequence>
<proteinExistence type="predicted"/>
<dbReference type="AlphaFoldDB" id="A0A3Q2PXK4"/>
<dbReference type="Pfam" id="PF00400">
    <property type="entry name" value="WD40"/>
    <property type="match status" value="1"/>
</dbReference>
<dbReference type="Proteomes" id="UP000265000">
    <property type="component" value="Unplaced"/>
</dbReference>
<feature type="repeat" description="WD" evidence="4">
    <location>
        <begin position="95"/>
        <end position="127"/>
    </location>
</feature>
<dbReference type="InterPro" id="IPR001680">
    <property type="entry name" value="WD40_rpt"/>
</dbReference>
<organism evidence="5 6">
    <name type="scientific">Fundulus heteroclitus</name>
    <name type="common">Killifish</name>
    <name type="synonym">Mummichog</name>
    <dbReference type="NCBI Taxonomy" id="8078"/>
    <lineage>
        <taxon>Eukaryota</taxon>
        <taxon>Metazoa</taxon>
        <taxon>Chordata</taxon>
        <taxon>Craniata</taxon>
        <taxon>Vertebrata</taxon>
        <taxon>Euteleostomi</taxon>
        <taxon>Actinopterygii</taxon>
        <taxon>Neopterygii</taxon>
        <taxon>Teleostei</taxon>
        <taxon>Neoteleostei</taxon>
        <taxon>Acanthomorphata</taxon>
        <taxon>Ovalentaria</taxon>
        <taxon>Atherinomorphae</taxon>
        <taxon>Cyprinodontiformes</taxon>
        <taxon>Fundulidae</taxon>
        <taxon>Fundulus</taxon>
    </lineage>
</organism>
<dbReference type="SUPFAM" id="SSF50978">
    <property type="entry name" value="WD40 repeat-like"/>
    <property type="match status" value="1"/>
</dbReference>
<comment type="subcellular location">
    <subcellularLocation>
        <location evidence="1">Cytoplasmic vesicle</location>
        <location evidence="1">COPI-coated vesicle membrane</location>
        <topology evidence="1">Peripheral membrane protein</topology>
        <orientation evidence="1">Cytoplasmic side</orientation>
    </subcellularLocation>
</comment>
<evidence type="ECO:0000313" key="6">
    <source>
        <dbReference type="Proteomes" id="UP000265000"/>
    </source>
</evidence>
<dbReference type="PANTHER" id="PTHR19876">
    <property type="entry name" value="COATOMER"/>
    <property type="match status" value="1"/>
</dbReference>
<dbReference type="PANTHER" id="PTHR19876:SF2">
    <property type="entry name" value="COATOMER SUBUNIT BETA"/>
    <property type="match status" value="1"/>
</dbReference>
<evidence type="ECO:0000256" key="3">
    <source>
        <dbReference type="ARBA" id="ARBA00022737"/>
    </source>
</evidence>
<dbReference type="InterPro" id="IPR015943">
    <property type="entry name" value="WD40/YVTN_repeat-like_dom_sf"/>
</dbReference>
<keyword evidence="6" id="KW-1185">Reference proteome</keyword>
<dbReference type="GO" id="GO:0030126">
    <property type="term" value="C:COPI vesicle coat"/>
    <property type="evidence" value="ECO:0007669"/>
    <property type="project" value="TreeGrafter"/>
</dbReference>
<dbReference type="GO" id="GO:0006888">
    <property type="term" value="P:endoplasmic reticulum to Golgi vesicle-mediated transport"/>
    <property type="evidence" value="ECO:0007669"/>
    <property type="project" value="TreeGrafter"/>
</dbReference>
<dbReference type="SMART" id="SM00320">
    <property type="entry name" value="WD40"/>
    <property type="match status" value="3"/>
</dbReference>
<accession>A0A3Q2PXK4</accession>
<dbReference type="GO" id="GO:0006891">
    <property type="term" value="P:intra-Golgi vesicle-mediated transport"/>
    <property type="evidence" value="ECO:0007669"/>
    <property type="project" value="TreeGrafter"/>
</dbReference>
<dbReference type="InterPro" id="IPR036322">
    <property type="entry name" value="WD40_repeat_dom_sf"/>
</dbReference>
<reference evidence="5" key="1">
    <citation type="submission" date="2025-08" db="UniProtKB">
        <authorList>
            <consortium name="Ensembl"/>
        </authorList>
    </citation>
    <scope>IDENTIFICATION</scope>
</reference>
<evidence type="ECO:0000256" key="2">
    <source>
        <dbReference type="ARBA" id="ARBA00022574"/>
    </source>
</evidence>
<dbReference type="GeneTree" id="ENSGT00900000141083"/>
<evidence type="ECO:0000313" key="5">
    <source>
        <dbReference type="Ensembl" id="ENSFHEP00000018723.1"/>
    </source>
</evidence>
<dbReference type="PROSITE" id="PS50294">
    <property type="entry name" value="WD_REPEATS_REGION"/>
    <property type="match status" value="1"/>
</dbReference>
<keyword evidence="2 4" id="KW-0853">WD repeat</keyword>
<dbReference type="GO" id="GO:0006890">
    <property type="term" value="P:retrograde vesicle-mediated transport, Golgi to endoplasmic reticulum"/>
    <property type="evidence" value="ECO:0007669"/>
    <property type="project" value="TreeGrafter"/>
</dbReference>
<protein>
    <submittedName>
        <fullName evidence="5">Uncharacterized protein</fullName>
    </submittedName>
</protein>